<sequence length="136" mass="15362">MKKREEYAELQNTYERLAKQQCNLDAEYRHLRNFCLGLKLEILRHANCEDPRINNYLQQAASSLRMVPQRSGVEMGQGLGPVVRGRGWMGMQMPSVQIPQAQLNNHKGDMTTLPMQQTMQVGQQMGGRRGMADGGG</sequence>
<dbReference type="RefSeq" id="XP_033568949.1">
    <property type="nucleotide sequence ID" value="XM_033713359.1"/>
</dbReference>
<dbReference type="EMBL" id="MU003726">
    <property type="protein sequence ID" value="KAF2801985.1"/>
    <property type="molecule type" value="Genomic_DNA"/>
</dbReference>
<keyword evidence="2" id="KW-1185">Reference proteome</keyword>
<dbReference type="Proteomes" id="UP000504636">
    <property type="component" value="Unplaced"/>
</dbReference>
<dbReference type="GeneID" id="54454252"/>
<gene>
    <name evidence="1 3" type="ORF">BDZ99DRAFT_212199</name>
</gene>
<protein>
    <submittedName>
        <fullName evidence="1 3">Uncharacterized protein</fullName>
    </submittedName>
</protein>
<evidence type="ECO:0000313" key="2">
    <source>
        <dbReference type="Proteomes" id="UP000504636"/>
    </source>
</evidence>
<accession>A0A6A6Y178</accession>
<organism evidence="1">
    <name type="scientific">Mytilinidion resinicola</name>
    <dbReference type="NCBI Taxonomy" id="574789"/>
    <lineage>
        <taxon>Eukaryota</taxon>
        <taxon>Fungi</taxon>
        <taxon>Dikarya</taxon>
        <taxon>Ascomycota</taxon>
        <taxon>Pezizomycotina</taxon>
        <taxon>Dothideomycetes</taxon>
        <taxon>Pleosporomycetidae</taxon>
        <taxon>Mytilinidiales</taxon>
        <taxon>Mytilinidiaceae</taxon>
        <taxon>Mytilinidion</taxon>
    </lineage>
</organism>
<reference evidence="3" key="3">
    <citation type="submission" date="2025-04" db="UniProtKB">
        <authorList>
            <consortium name="RefSeq"/>
        </authorList>
    </citation>
    <scope>IDENTIFICATION</scope>
    <source>
        <strain evidence="3">CBS 304.34</strain>
    </source>
</reference>
<name>A0A6A6Y178_9PEZI</name>
<evidence type="ECO:0000313" key="3">
    <source>
        <dbReference type="RefSeq" id="XP_033568949.1"/>
    </source>
</evidence>
<reference evidence="1 3" key="1">
    <citation type="journal article" date="2020" name="Stud. Mycol.">
        <title>101 Dothideomycetes genomes: a test case for predicting lifestyles and emergence of pathogens.</title>
        <authorList>
            <person name="Haridas S."/>
            <person name="Albert R."/>
            <person name="Binder M."/>
            <person name="Bloem J."/>
            <person name="Labutti K."/>
            <person name="Salamov A."/>
            <person name="Andreopoulos B."/>
            <person name="Baker S."/>
            <person name="Barry K."/>
            <person name="Bills G."/>
            <person name="Bluhm B."/>
            <person name="Cannon C."/>
            <person name="Castanera R."/>
            <person name="Culley D."/>
            <person name="Daum C."/>
            <person name="Ezra D."/>
            <person name="Gonzalez J."/>
            <person name="Henrissat B."/>
            <person name="Kuo A."/>
            <person name="Liang C."/>
            <person name="Lipzen A."/>
            <person name="Lutzoni F."/>
            <person name="Magnuson J."/>
            <person name="Mondo S."/>
            <person name="Nolan M."/>
            <person name="Ohm R."/>
            <person name="Pangilinan J."/>
            <person name="Park H.-J."/>
            <person name="Ramirez L."/>
            <person name="Alfaro M."/>
            <person name="Sun H."/>
            <person name="Tritt A."/>
            <person name="Yoshinaga Y."/>
            <person name="Zwiers L.-H."/>
            <person name="Turgeon B."/>
            <person name="Goodwin S."/>
            <person name="Spatafora J."/>
            <person name="Crous P."/>
            <person name="Grigoriev I."/>
        </authorList>
    </citation>
    <scope>NUCLEOTIDE SEQUENCE</scope>
    <source>
        <strain evidence="1 3">CBS 304.34</strain>
    </source>
</reference>
<proteinExistence type="predicted"/>
<evidence type="ECO:0000313" key="1">
    <source>
        <dbReference type="EMBL" id="KAF2801985.1"/>
    </source>
</evidence>
<dbReference type="AlphaFoldDB" id="A0A6A6Y178"/>
<reference evidence="3" key="2">
    <citation type="submission" date="2020-04" db="EMBL/GenBank/DDBJ databases">
        <authorList>
            <consortium name="NCBI Genome Project"/>
        </authorList>
    </citation>
    <scope>NUCLEOTIDE SEQUENCE</scope>
    <source>
        <strain evidence="3">CBS 304.34</strain>
    </source>
</reference>
<dbReference type="OrthoDB" id="295274at2759"/>